<accession>A0A3B0RW91</accession>
<dbReference type="InterPro" id="IPR027843">
    <property type="entry name" value="DUF4440"/>
</dbReference>
<dbReference type="Pfam" id="PF14534">
    <property type="entry name" value="DUF4440"/>
    <property type="match status" value="1"/>
</dbReference>
<proteinExistence type="predicted"/>
<dbReference type="Gene3D" id="3.10.450.50">
    <property type="match status" value="1"/>
</dbReference>
<organism evidence="2">
    <name type="scientific">hydrothermal vent metagenome</name>
    <dbReference type="NCBI Taxonomy" id="652676"/>
    <lineage>
        <taxon>unclassified sequences</taxon>
        <taxon>metagenomes</taxon>
        <taxon>ecological metagenomes</taxon>
    </lineage>
</organism>
<dbReference type="InterPro" id="IPR032710">
    <property type="entry name" value="NTF2-like_dom_sf"/>
</dbReference>
<evidence type="ECO:0000313" key="2">
    <source>
        <dbReference type="EMBL" id="VAV97750.1"/>
    </source>
</evidence>
<feature type="domain" description="DUF4440" evidence="1">
    <location>
        <begin position="19"/>
        <end position="100"/>
    </location>
</feature>
<name>A0A3B0RW91_9ZZZZ</name>
<sequence length="130" mass="14395">MITADTIVAEVRRLHGFFDDWFAGRQGRSIDEFSDALDDEFTIVGPHGSVMTRTEVVGVVEQRFGVGDVAIAVENFHVRCLGDVYVCRYDELQDVSGDRTRRISTAILASDDSTPGGLVWITVHETFVDA</sequence>
<protein>
    <recommendedName>
        <fullName evidence="1">DUF4440 domain-containing protein</fullName>
    </recommendedName>
</protein>
<dbReference type="SUPFAM" id="SSF54427">
    <property type="entry name" value="NTF2-like"/>
    <property type="match status" value="1"/>
</dbReference>
<evidence type="ECO:0000259" key="1">
    <source>
        <dbReference type="Pfam" id="PF14534"/>
    </source>
</evidence>
<dbReference type="EMBL" id="UOEI01000217">
    <property type="protein sequence ID" value="VAV97750.1"/>
    <property type="molecule type" value="Genomic_DNA"/>
</dbReference>
<dbReference type="AlphaFoldDB" id="A0A3B0RW91"/>
<reference evidence="2" key="1">
    <citation type="submission" date="2018-06" db="EMBL/GenBank/DDBJ databases">
        <authorList>
            <person name="Zhirakovskaya E."/>
        </authorList>
    </citation>
    <scope>NUCLEOTIDE SEQUENCE</scope>
</reference>
<gene>
    <name evidence="2" type="ORF">MNBD_ACTINO01-65</name>
</gene>